<accession>A0A8J8NTV5</accession>
<proteinExistence type="predicted"/>
<dbReference type="AlphaFoldDB" id="A0A8J8NTV5"/>
<keyword evidence="2" id="KW-1185">Reference proteome</keyword>
<comment type="caution">
    <text evidence="1">The sequence shown here is derived from an EMBL/GenBank/DDBJ whole genome shotgun (WGS) entry which is preliminary data.</text>
</comment>
<evidence type="ECO:0000313" key="1">
    <source>
        <dbReference type="EMBL" id="TNV80624.1"/>
    </source>
</evidence>
<reference evidence="1" key="1">
    <citation type="submission" date="2019-06" db="EMBL/GenBank/DDBJ databases">
        <authorList>
            <person name="Zheng W."/>
        </authorList>
    </citation>
    <scope>NUCLEOTIDE SEQUENCE</scope>
    <source>
        <strain evidence="1">QDHG01</strain>
    </source>
</reference>
<evidence type="ECO:0000313" key="2">
    <source>
        <dbReference type="Proteomes" id="UP000785679"/>
    </source>
</evidence>
<gene>
    <name evidence="1" type="ORF">FGO68_gene10406</name>
</gene>
<name>A0A8J8NTV5_HALGN</name>
<dbReference type="EMBL" id="RRYP01007264">
    <property type="protein sequence ID" value="TNV80624.1"/>
    <property type="molecule type" value="Genomic_DNA"/>
</dbReference>
<sequence>MPQQQQSYINQTQFSSNSNHMMSQKLISSQNLQYQLKEHIMQQQPKRNPNFHPVMAFQDEYQDDDEEEDENFEFKEPEQISTALVPISTETALAIPAKEIEIKGVHFKICAPNDAECKQSIAIIYLQNTLRFLTFSHITSLKTSDNLCFFLQSDSPSSLLSISKVLDLENR</sequence>
<organism evidence="1 2">
    <name type="scientific">Halteria grandinella</name>
    <dbReference type="NCBI Taxonomy" id="5974"/>
    <lineage>
        <taxon>Eukaryota</taxon>
        <taxon>Sar</taxon>
        <taxon>Alveolata</taxon>
        <taxon>Ciliophora</taxon>
        <taxon>Intramacronucleata</taxon>
        <taxon>Spirotrichea</taxon>
        <taxon>Stichotrichia</taxon>
        <taxon>Sporadotrichida</taxon>
        <taxon>Halteriidae</taxon>
        <taxon>Halteria</taxon>
    </lineage>
</organism>
<dbReference type="Proteomes" id="UP000785679">
    <property type="component" value="Unassembled WGS sequence"/>
</dbReference>
<protein>
    <submittedName>
        <fullName evidence="1">Uncharacterized protein</fullName>
    </submittedName>
</protein>